<keyword evidence="5" id="KW-1185">Reference proteome</keyword>
<accession>A0A6G6IRB1</accession>
<evidence type="ECO:0000313" key="3">
    <source>
        <dbReference type="EMBL" id="QIE85589.1"/>
    </source>
</evidence>
<dbReference type="PANTHER" id="PTHR14136:SF17">
    <property type="entry name" value="BTB_POZ DOMAIN-CONTAINING PROTEIN KCTD9"/>
    <property type="match status" value="1"/>
</dbReference>
<dbReference type="Proteomes" id="UP000501063">
    <property type="component" value="Chromosome"/>
</dbReference>
<feature type="domain" description="DUF2169" evidence="1">
    <location>
        <begin position="23"/>
        <end position="293"/>
    </location>
</feature>
<gene>
    <name evidence="3" type="ORF">G5B91_04625</name>
    <name evidence="2" type="ORF">I5I61_10855</name>
</gene>
<evidence type="ECO:0000313" key="4">
    <source>
        <dbReference type="Proteomes" id="UP000501063"/>
    </source>
</evidence>
<dbReference type="KEGG" id="pnt:G5B91_04625"/>
<dbReference type="Gene3D" id="2.160.20.80">
    <property type="entry name" value="E3 ubiquitin-protein ligase SopA"/>
    <property type="match status" value="2"/>
</dbReference>
<dbReference type="InterPro" id="IPR018683">
    <property type="entry name" value="DUF2169"/>
</dbReference>
<evidence type="ECO:0000313" key="5">
    <source>
        <dbReference type="Proteomes" id="UP000608450"/>
    </source>
</evidence>
<dbReference type="RefSeq" id="WP_024764705.1">
    <property type="nucleotide sequence ID" value="NZ_CP049140.1"/>
</dbReference>
<dbReference type="EMBL" id="CP049140">
    <property type="protein sequence ID" value="QIE85589.1"/>
    <property type="molecule type" value="Genomic_DNA"/>
</dbReference>
<proteinExistence type="predicted"/>
<dbReference type="Pfam" id="PF09937">
    <property type="entry name" value="DUF2169"/>
    <property type="match status" value="1"/>
</dbReference>
<sequence>MKLIKPLRMSLLHQVYRRDRRYHMGIAALALVPLRGQACLLTEMELWKLAEEQLPGVTLDAAIPKACPEFLVSGNAYGHYCASGKAVCEVAVSVGGLEKRLRVTGNRYWSGNAPTAAQPFEELSLDWAQTYGGAEFAENPLGKGIARADETQPLPNLEPLDQCLRTPDEPGVPINLGMVDSNWPQRYRLADDYDQRWLEEDYPGFSRNIDWHYFNGAQPDQWFEGLNEFPGGAHYRLQNLHPEHADLSGHLPAVRARCFLRRNMLDNRNTEEVPLRLTTVWFIPHCERAILIFNGSVPCSSFDGNDIACLLLAADDLEAPRDMEYFHGVLERRLEPQYSVENALNDAELIPAPLIGSGLEAFAPQNLPSNALMERLNLRAAAEREKLIAHLATLPKTAATPVVQLPEPVVLTATAPPAPENISTFIKAHEQIRKDAETRLQTAIDDLRVREAKAKALNPPQIDESAKPNPRKPRQVVEKLRQELRDERASQRIPAEQRQQMEAVLDSGGAQLQSTLTLAGHLLDAQPQLDALTSQNLRQLIQDYLRQGLPLAALELAGANLAGMDLRGADLSGADLDSANLTACNLAAANLQGTLLTRANLTHANLEECKLADANLGLAQARQASLRGADLSRVCLEQSNLSDCDLSKTTLRDVRLKDAKLINLNLTQAKVENLFLEGAELEQLCLHQAQIDNLAFYGCTLRDVDFSQAHIRGLTLIETDASHGISFQAAQIRKSSFIGASNLSFADFSACEMEEVCLRNTRLEGADFTFSHLRQTDLSDTDLRSSRLDHADLDGNLLIRSDLRGASIRNASLVSSILQGALLAEADLSNSNLFRADFGEVLLDSTTRLEGCYQERIKWLPRRLPDFAEGQA</sequence>
<dbReference type="EMBL" id="JADTFC010000021">
    <property type="protein sequence ID" value="MBG6287943.1"/>
    <property type="molecule type" value="Genomic_DNA"/>
</dbReference>
<dbReference type="SUPFAM" id="SSF141571">
    <property type="entry name" value="Pentapeptide repeat-like"/>
    <property type="match status" value="2"/>
</dbReference>
<reference evidence="2 5" key="2">
    <citation type="submission" date="2020-11" db="EMBL/GenBank/DDBJ databases">
        <title>Enhanced detection system for hospital associated transmission using whole genome sequencing surveillance.</title>
        <authorList>
            <person name="Harrison L.H."/>
            <person name="Van Tyne D."/>
            <person name="Marsh J.W."/>
            <person name="Griffith M.P."/>
            <person name="Snyder D.J."/>
            <person name="Cooper V.S."/>
            <person name="Mustapha M."/>
        </authorList>
    </citation>
    <scope>NUCLEOTIDE SEQUENCE [LARGE SCALE GENOMIC DNA]</scope>
    <source>
        <strain evidence="2 5">PSA00705</strain>
    </source>
</reference>
<dbReference type="InterPro" id="IPR001646">
    <property type="entry name" value="5peptide_repeat"/>
</dbReference>
<evidence type="ECO:0000313" key="2">
    <source>
        <dbReference type="EMBL" id="MBG6287943.1"/>
    </source>
</evidence>
<dbReference type="InterPro" id="IPR051082">
    <property type="entry name" value="Pentapeptide-BTB/POZ_domain"/>
</dbReference>
<dbReference type="PANTHER" id="PTHR14136">
    <property type="entry name" value="BTB_POZ DOMAIN-CONTAINING PROTEIN KCTD9"/>
    <property type="match status" value="1"/>
</dbReference>
<dbReference type="Pfam" id="PF00805">
    <property type="entry name" value="Pentapeptide"/>
    <property type="match status" value="4"/>
</dbReference>
<reference evidence="3 4" key="1">
    <citation type="submission" date="2020-02" db="EMBL/GenBank/DDBJ databases">
        <title>Integrative conjugative elements (ICEs) and plasmids drive adaptation of Pseudomonas nitroreducens strain HBP1 to wastewater environment.</title>
        <authorList>
            <person name="Sentchilo V."/>
            <person name="Carraro N."/>
            <person name="Bertelli C."/>
            <person name="van der Meer J.R."/>
        </authorList>
    </citation>
    <scope>NUCLEOTIDE SEQUENCE [LARGE SCALE GENOMIC DNA]</scope>
    <source>
        <strain evidence="3 4">HBP1</strain>
    </source>
</reference>
<protein>
    <submittedName>
        <fullName evidence="3">DUF2169 domain-containing protein</fullName>
    </submittedName>
</protein>
<evidence type="ECO:0000259" key="1">
    <source>
        <dbReference type="Pfam" id="PF09937"/>
    </source>
</evidence>
<dbReference type="Proteomes" id="UP000608450">
    <property type="component" value="Unassembled WGS sequence"/>
</dbReference>
<name>A0A6G6IRB1_PSENT</name>
<organism evidence="3 4">
    <name type="scientific">Pseudomonas nitroreducens</name>
    <dbReference type="NCBI Taxonomy" id="46680"/>
    <lineage>
        <taxon>Bacteria</taxon>
        <taxon>Pseudomonadati</taxon>
        <taxon>Pseudomonadota</taxon>
        <taxon>Gammaproteobacteria</taxon>
        <taxon>Pseudomonadales</taxon>
        <taxon>Pseudomonadaceae</taxon>
        <taxon>Pseudomonas</taxon>
    </lineage>
</organism>
<dbReference type="AlphaFoldDB" id="A0A6G6IRB1"/>